<dbReference type="Pfam" id="PF13581">
    <property type="entry name" value="HATPase_c_2"/>
    <property type="match status" value="1"/>
</dbReference>
<keyword evidence="4" id="KW-1185">Reference proteome</keyword>
<protein>
    <recommendedName>
        <fullName evidence="2">Histidine kinase/HSP90-like ATPase domain-containing protein</fullName>
    </recommendedName>
</protein>
<accession>A0ABQ2V8Q0</accession>
<dbReference type="Proteomes" id="UP000654471">
    <property type="component" value="Unassembled WGS sequence"/>
</dbReference>
<evidence type="ECO:0000313" key="4">
    <source>
        <dbReference type="Proteomes" id="UP000654471"/>
    </source>
</evidence>
<dbReference type="CDD" id="cd16936">
    <property type="entry name" value="HATPase_RsbW-like"/>
    <property type="match status" value="1"/>
</dbReference>
<dbReference type="InterPro" id="IPR050267">
    <property type="entry name" value="Anti-sigma-factor_SerPK"/>
</dbReference>
<evidence type="ECO:0000313" key="3">
    <source>
        <dbReference type="EMBL" id="GGU71480.1"/>
    </source>
</evidence>
<comment type="caution">
    <text evidence="3">The sequence shown here is derived from an EMBL/GenBank/DDBJ whole genome shotgun (WGS) entry which is preliminary data.</text>
</comment>
<dbReference type="PANTHER" id="PTHR35526">
    <property type="entry name" value="ANTI-SIGMA-F FACTOR RSBW-RELATED"/>
    <property type="match status" value="1"/>
</dbReference>
<name>A0ABQ2V8Q0_9ACTN</name>
<dbReference type="InterPro" id="IPR003594">
    <property type="entry name" value="HATPase_dom"/>
</dbReference>
<keyword evidence="1" id="KW-0418">Kinase</keyword>
<dbReference type="Gene3D" id="3.30.565.10">
    <property type="entry name" value="Histidine kinase-like ATPase, C-terminal domain"/>
    <property type="match status" value="1"/>
</dbReference>
<organism evidence="3 4">
    <name type="scientific">Streptomyces albospinus</name>
    <dbReference type="NCBI Taxonomy" id="285515"/>
    <lineage>
        <taxon>Bacteria</taxon>
        <taxon>Bacillati</taxon>
        <taxon>Actinomycetota</taxon>
        <taxon>Actinomycetes</taxon>
        <taxon>Kitasatosporales</taxon>
        <taxon>Streptomycetaceae</taxon>
        <taxon>Streptomyces</taxon>
    </lineage>
</organism>
<keyword evidence="1" id="KW-0808">Transferase</keyword>
<proteinExistence type="predicted"/>
<gene>
    <name evidence="3" type="ORF">GCM10010211_41380</name>
</gene>
<evidence type="ECO:0000259" key="2">
    <source>
        <dbReference type="Pfam" id="PF13581"/>
    </source>
</evidence>
<reference evidence="4" key="1">
    <citation type="journal article" date="2019" name="Int. J. Syst. Evol. Microbiol.">
        <title>The Global Catalogue of Microorganisms (GCM) 10K type strain sequencing project: providing services to taxonomists for standard genome sequencing and annotation.</title>
        <authorList>
            <consortium name="The Broad Institute Genomics Platform"/>
            <consortium name="The Broad Institute Genome Sequencing Center for Infectious Disease"/>
            <person name="Wu L."/>
            <person name="Ma J."/>
        </authorList>
    </citation>
    <scope>NUCLEOTIDE SEQUENCE [LARGE SCALE GENOMIC DNA]</scope>
    <source>
        <strain evidence="4">JCM 3399</strain>
    </source>
</reference>
<sequence>MRTKGIAMSARARPVATRLAPAVPPAVAYRVPSEPRSSGWARGELRRQLRRWRVPGEVAWAAELLASELVANAVRAQAAGGGWVGIRFALSGGVGRLRLEVRDASGEQPVVNDDVEEDAECGRGLVLVDALARCWGVEADGTGKVVWAELAVPGAACGIARR</sequence>
<dbReference type="EMBL" id="BMRP01000014">
    <property type="protein sequence ID" value="GGU71480.1"/>
    <property type="molecule type" value="Genomic_DNA"/>
</dbReference>
<keyword evidence="1" id="KW-0723">Serine/threonine-protein kinase</keyword>
<dbReference type="InterPro" id="IPR036890">
    <property type="entry name" value="HATPase_C_sf"/>
</dbReference>
<evidence type="ECO:0000256" key="1">
    <source>
        <dbReference type="ARBA" id="ARBA00022527"/>
    </source>
</evidence>
<dbReference type="PANTHER" id="PTHR35526:SF3">
    <property type="entry name" value="ANTI-SIGMA-F FACTOR RSBW"/>
    <property type="match status" value="1"/>
</dbReference>
<feature type="domain" description="Histidine kinase/HSP90-like ATPase" evidence="2">
    <location>
        <begin position="32"/>
        <end position="148"/>
    </location>
</feature>